<evidence type="ECO:0000313" key="1">
    <source>
        <dbReference type="EMBL" id="VFT69941.1"/>
    </source>
</evidence>
<accession>A0A485JGN5</accession>
<proteinExistence type="predicted"/>
<name>A0A485JGN5_ECOLX</name>
<dbReference type="EMBL" id="CAADJZ010000001">
    <property type="protein sequence ID" value="VFT69941.1"/>
    <property type="molecule type" value="Genomic_DNA"/>
</dbReference>
<evidence type="ECO:0000313" key="2">
    <source>
        <dbReference type="Proteomes" id="UP000358010"/>
    </source>
</evidence>
<reference evidence="1 2" key="1">
    <citation type="submission" date="2019-03" db="EMBL/GenBank/DDBJ databases">
        <authorList>
            <consortium name="Pathogen Informatics"/>
        </authorList>
    </citation>
    <scope>NUCLEOTIDE SEQUENCE [LARGE SCALE GENOMIC DNA]</scope>
    <source>
        <strain evidence="1 2">NCTC10974</strain>
    </source>
</reference>
<protein>
    <submittedName>
        <fullName evidence="1">Beta-ketoacyl synthase domain-containing protein</fullName>
    </submittedName>
</protein>
<gene>
    <name evidence="1" type="ORF">NCTC10974_03496</name>
</gene>
<dbReference type="AlphaFoldDB" id="A0A485JGN5"/>
<organism evidence="1 2">
    <name type="scientific">Escherichia coli</name>
    <dbReference type="NCBI Taxonomy" id="562"/>
    <lineage>
        <taxon>Bacteria</taxon>
        <taxon>Pseudomonadati</taxon>
        <taxon>Pseudomonadota</taxon>
        <taxon>Gammaproteobacteria</taxon>
        <taxon>Enterobacterales</taxon>
        <taxon>Enterobacteriaceae</taxon>
        <taxon>Escherichia</taxon>
    </lineage>
</organism>
<dbReference type="Proteomes" id="UP000358010">
    <property type="component" value="Unassembled WGS sequence"/>
</dbReference>
<sequence length="69" mass="7420">MIVGVSSAGTEAFLPLFEQRMEDFSLRKALFSGAFSSCCSSVSTLLGLQGGLNCGDRVYRQPERRGDGL</sequence>